<evidence type="ECO:0000313" key="2">
    <source>
        <dbReference type="EMBL" id="KAK8584403.1"/>
    </source>
</evidence>
<proteinExistence type="predicted"/>
<dbReference type="EMBL" id="JBBPBM010000005">
    <property type="protein sequence ID" value="KAK8584403.1"/>
    <property type="molecule type" value="Genomic_DNA"/>
</dbReference>
<evidence type="ECO:0000256" key="1">
    <source>
        <dbReference type="SAM" id="MobiDB-lite"/>
    </source>
</evidence>
<comment type="caution">
    <text evidence="2">The sequence shown here is derived from an EMBL/GenBank/DDBJ whole genome shotgun (WGS) entry which is preliminary data.</text>
</comment>
<feature type="compositionally biased region" description="Acidic residues" evidence="1">
    <location>
        <begin position="1"/>
        <end position="10"/>
    </location>
</feature>
<evidence type="ECO:0000313" key="3">
    <source>
        <dbReference type="Proteomes" id="UP001472677"/>
    </source>
</evidence>
<accession>A0ABR2FQY9</accession>
<dbReference type="Proteomes" id="UP001472677">
    <property type="component" value="Unassembled WGS sequence"/>
</dbReference>
<keyword evidence="3" id="KW-1185">Reference proteome</keyword>
<feature type="region of interest" description="Disordered" evidence="1">
    <location>
        <begin position="1"/>
        <end position="36"/>
    </location>
</feature>
<protein>
    <submittedName>
        <fullName evidence="2">Uncharacterized protein</fullName>
    </submittedName>
</protein>
<name>A0ABR2FQY9_9ROSI</name>
<gene>
    <name evidence="2" type="ORF">V6N12_068647</name>
</gene>
<organism evidence="2 3">
    <name type="scientific">Hibiscus sabdariffa</name>
    <name type="common">roselle</name>
    <dbReference type="NCBI Taxonomy" id="183260"/>
    <lineage>
        <taxon>Eukaryota</taxon>
        <taxon>Viridiplantae</taxon>
        <taxon>Streptophyta</taxon>
        <taxon>Embryophyta</taxon>
        <taxon>Tracheophyta</taxon>
        <taxon>Spermatophyta</taxon>
        <taxon>Magnoliopsida</taxon>
        <taxon>eudicotyledons</taxon>
        <taxon>Gunneridae</taxon>
        <taxon>Pentapetalae</taxon>
        <taxon>rosids</taxon>
        <taxon>malvids</taxon>
        <taxon>Malvales</taxon>
        <taxon>Malvaceae</taxon>
        <taxon>Malvoideae</taxon>
        <taxon>Hibiscus</taxon>
    </lineage>
</organism>
<reference evidence="2 3" key="1">
    <citation type="journal article" date="2024" name="G3 (Bethesda)">
        <title>Genome assembly of Hibiscus sabdariffa L. provides insights into metabolisms of medicinal natural products.</title>
        <authorList>
            <person name="Kim T."/>
        </authorList>
    </citation>
    <scope>NUCLEOTIDE SEQUENCE [LARGE SCALE GENOMIC DNA]</scope>
    <source>
        <strain evidence="2">TK-2024</strain>
        <tissue evidence="2">Old leaves</tissue>
    </source>
</reference>
<sequence>MVDEFDEEEEIRLPKKKKNEKKGSRATIDSDTTLGKRKKKSKWWENFSIDEENPAFASCMKDLTLKQPEIIIDETFNTLDDF</sequence>